<protein>
    <submittedName>
        <fullName evidence="1">Jg4360 protein</fullName>
    </submittedName>
</protein>
<dbReference type="Proteomes" id="UP000838756">
    <property type="component" value="Unassembled WGS sequence"/>
</dbReference>
<evidence type="ECO:0000313" key="2">
    <source>
        <dbReference type="Proteomes" id="UP000838756"/>
    </source>
</evidence>
<proteinExistence type="predicted"/>
<reference evidence="1" key="1">
    <citation type="submission" date="2022-03" db="EMBL/GenBank/DDBJ databases">
        <authorList>
            <person name="Lindestad O."/>
        </authorList>
    </citation>
    <scope>NUCLEOTIDE SEQUENCE</scope>
</reference>
<dbReference type="AlphaFoldDB" id="A0A8S4RM34"/>
<organism evidence="1 2">
    <name type="scientific">Pararge aegeria aegeria</name>
    <dbReference type="NCBI Taxonomy" id="348720"/>
    <lineage>
        <taxon>Eukaryota</taxon>
        <taxon>Metazoa</taxon>
        <taxon>Ecdysozoa</taxon>
        <taxon>Arthropoda</taxon>
        <taxon>Hexapoda</taxon>
        <taxon>Insecta</taxon>
        <taxon>Pterygota</taxon>
        <taxon>Neoptera</taxon>
        <taxon>Endopterygota</taxon>
        <taxon>Lepidoptera</taxon>
        <taxon>Glossata</taxon>
        <taxon>Ditrysia</taxon>
        <taxon>Papilionoidea</taxon>
        <taxon>Nymphalidae</taxon>
        <taxon>Satyrinae</taxon>
        <taxon>Satyrini</taxon>
        <taxon>Parargina</taxon>
        <taxon>Pararge</taxon>
    </lineage>
</organism>
<comment type="caution">
    <text evidence="1">The sequence shown here is derived from an EMBL/GenBank/DDBJ whole genome shotgun (WGS) entry which is preliminary data.</text>
</comment>
<name>A0A8S4RM34_9NEOP</name>
<sequence length="142" mass="16266">MKTSVSTLRGDDNASRGDFRRKWRNEAVVQTPCSSVEQDLRERDEVHDMPHSTLAWKKPIHSCLEGTQVIRGKNTVAGKAFHILAVRIRNVDNNVSCVLMEYQPHKDAIAHGAASRCYVVERERRNKMFLSTLTEEYAVKNR</sequence>
<gene>
    <name evidence="1" type="primary">jg4360</name>
    <name evidence="1" type="ORF">PAEG_LOCUS15734</name>
</gene>
<dbReference type="EMBL" id="CAKXAJ010025379">
    <property type="protein sequence ID" value="CAH2238686.1"/>
    <property type="molecule type" value="Genomic_DNA"/>
</dbReference>
<evidence type="ECO:0000313" key="1">
    <source>
        <dbReference type="EMBL" id="CAH2238686.1"/>
    </source>
</evidence>
<keyword evidence="2" id="KW-1185">Reference proteome</keyword>
<accession>A0A8S4RM34</accession>